<organism evidence="1 2">
    <name type="scientific">Winogradskyella pacifica</name>
    <dbReference type="NCBI Taxonomy" id="664642"/>
    <lineage>
        <taxon>Bacteria</taxon>
        <taxon>Pseudomonadati</taxon>
        <taxon>Bacteroidota</taxon>
        <taxon>Flavobacteriia</taxon>
        <taxon>Flavobacteriales</taxon>
        <taxon>Flavobacteriaceae</taxon>
        <taxon>Winogradskyella</taxon>
    </lineage>
</organism>
<dbReference type="AlphaFoldDB" id="A0A3D9MD36"/>
<accession>A0A3D9MD36</accession>
<reference evidence="1 2" key="1">
    <citation type="submission" date="2018-07" db="EMBL/GenBank/DDBJ databases">
        <title>Genomic Encyclopedia of Type Strains, Phase III (KMG-III): the genomes of soil and plant-associated and newly described type strains.</title>
        <authorList>
            <person name="Whitman W."/>
        </authorList>
    </citation>
    <scope>NUCLEOTIDE SEQUENCE [LARGE SCALE GENOMIC DNA]</scope>
    <source>
        <strain evidence="1 2">CECT 7948</strain>
    </source>
</reference>
<comment type="caution">
    <text evidence="1">The sequence shown here is derived from an EMBL/GenBank/DDBJ whole genome shotgun (WGS) entry which is preliminary data.</text>
</comment>
<protein>
    <submittedName>
        <fullName evidence="1">Uncharacterized protein</fullName>
    </submittedName>
</protein>
<dbReference type="EMBL" id="QREI01000005">
    <property type="protein sequence ID" value="REE16986.1"/>
    <property type="molecule type" value="Genomic_DNA"/>
</dbReference>
<dbReference type="RefSeq" id="WP_181897175.1">
    <property type="nucleotide sequence ID" value="NZ_QREI01000005.1"/>
</dbReference>
<sequence>MKEITLTAATKTDLENEIVKHHSFGFKPIEDVTTNKDGMFQIKMVKHDRI</sequence>
<dbReference type="Proteomes" id="UP000256919">
    <property type="component" value="Unassembled WGS sequence"/>
</dbReference>
<evidence type="ECO:0000313" key="1">
    <source>
        <dbReference type="EMBL" id="REE16986.1"/>
    </source>
</evidence>
<keyword evidence="2" id="KW-1185">Reference proteome</keyword>
<proteinExistence type="predicted"/>
<evidence type="ECO:0000313" key="2">
    <source>
        <dbReference type="Proteomes" id="UP000256919"/>
    </source>
</evidence>
<name>A0A3D9MD36_9FLAO</name>
<gene>
    <name evidence="1" type="ORF">DFQ09_105199</name>
</gene>